<sequence>MAAQPSNVDRSPLSAQVVGNAFVQQYYHILQQSPELVYRFYQEGSKLGRPDAHGAMSSVTTTDAINAKILSMGFVRAETKTVDAQESLGGGVTVLVTGHLTGEDNVKRDFTQSFFLALQDKGYYVLNDIFRFVEEVDHQQAHQGLANGTVAPHAPKQDLPSEQGQHDLDQTTSSQVEDEEVNEEEVYNPSDNGEVVEEEEPTGVVIDEVPNSSDSTVATAQEEMPKKSYASIVKDMNSASVSPPTRAPPKPSSIKAEPQVLPAPPAGSSIKAEPQVLPVPPAGPASDMPTSCSTTVESNYTQDAEADGYSIYVKNLPLDATPAQLEEEFRKFGAIKPDGIQVRSHKLQGFCFGFVEFEVANAAQSAIEASPIMIGGRPAYVEEKRATVGNRGRFAPGRGAGFRNDGRGRGNYGGGRGFGRGDFNTRPDFVGRGGGRGGYSNRGTEVGYQRVDHMGPSGGRGSHTGSSGISAPAKN</sequence>
<feature type="region of interest" description="Disordered" evidence="3">
    <location>
        <begin position="391"/>
        <end position="475"/>
    </location>
</feature>
<keyword evidence="1 2" id="KW-0694">RNA-binding</keyword>
<dbReference type="AlphaFoldDB" id="A0A9E7IBU6"/>
<dbReference type="CDD" id="cd00780">
    <property type="entry name" value="NTF2"/>
    <property type="match status" value="1"/>
</dbReference>
<evidence type="ECO:0000256" key="3">
    <source>
        <dbReference type="SAM" id="MobiDB-lite"/>
    </source>
</evidence>
<dbReference type="Pfam" id="PF02136">
    <property type="entry name" value="NTF2"/>
    <property type="match status" value="1"/>
</dbReference>
<feature type="region of interest" description="Disordered" evidence="3">
    <location>
        <begin position="148"/>
        <end position="276"/>
    </location>
</feature>
<gene>
    <name evidence="6" type="ORF">MUK42_15255</name>
</gene>
<dbReference type="Proteomes" id="UP001055439">
    <property type="component" value="Chromosome 9"/>
</dbReference>
<dbReference type="PANTHER" id="PTHR10693">
    <property type="entry name" value="RAS GTPASE-ACTIVATING PROTEIN-BINDING PROTEIN"/>
    <property type="match status" value="1"/>
</dbReference>
<dbReference type="InterPro" id="IPR032710">
    <property type="entry name" value="NTF2-like_dom_sf"/>
</dbReference>
<reference evidence="6" key="1">
    <citation type="submission" date="2022-05" db="EMBL/GenBank/DDBJ databases">
        <title>The Musa troglodytarum L. genome provides insights into the mechanism of non-climacteric behaviour and enrichment of carotenoids.</title>
        <authorList>
            <person name="Wang J."/>
        </authorList>
    </citation>
    <scope>NUCLEOTIDE SEQUENCE</scope>
    <source>
        <tissue evidence="6">Leaf</tissue>
    </source>
</reference>
<feature type="domain" description="RRM" evidence="4">
    <location>
        <begin position="309"/>
        <end position="386"/>
    </location>
</feature>
<dbReference type="EMBL" id="CP097511">
    <property type="protein sequence ID" value="URE46247.1"/>
    <property type="molecule type" value="Genomic_DNA"/>
</dbReference>
<evidence type="ECO:0000259" key="5">
    <source>
        <dbReference type="PROSITE" id="PS50177"/>
    </source>
</evidence>
<dbReference type="GO" id="GO:0005829">
    <property type="term" value="C:cytosol"/>
    <property type="evidence" value="ECO:0007669"/>
    <property type="project" value="TreeGrafter"/>
</dbReference>
<dbReference type="FunFam" id="3.10.450.50:FF:000003">
    <property type="entry name" value="Nuclear transport factor 2 family protein"/>
    <property type="match status" value="1"/>
</dbReference>
<dbReference type="InterPro" id="IPR018222">
    <property type="entry name" value="Nuclear_transport_factor_2_euk"/>
</dbReference>
<dbReference type="SUPFAM" id="SSF54928">
    <property type="entry name" value="RNA-binding domain, RBD"/>
    <property type="match status" value="1"/>
</dbReference>
<evidence type="ECO:0000256" key="1">
    <source>
        <dbReference type="ARBA" id="ARBA00022884"/>
    </source>
</evidence>
<feature type="compositionally biased region" description="Low complexity" evidence="3">
    <location>
        <begin position="391"/>
        <end position="403"/>
    </location>
</feature>
<evidence type="ECO:0000313" key="7">
    <source>
        <dbReference type="Proteomes" id="UP001055439"/>
    </source>
</evidence>
<dbReference type="PANTHER" id="PTHR10693:SF20">
    <property type="entry name" value="AT27578P"/>
    <property type="match status" value="1"/>
</dbReference>
<dbReference type="InterPro" id="IPR012677">
    <property type="entry name" value="Nucleotide-bd_a/b_plait_sf"/>
</dbReference>
<dbReference type="InterPro" id="IPR000504">
    <property type="entry name" value="RRM_dom"/>
</dbReference>
<feature type="compositionally biased region" description="Gly residues" evidence="3">
    <location>
        <begin position="409"/>
        <end position="420"/>
    </location>
</feature>
<dbReference type="SMART" id="SM00360">
    <property type="entry name" value="RRM"/>
    <property type="match status" value="1"/>
</dbReference>
<dbReference type="Gene3D" id="3.30.70.330">
    <property type="match status" value="1"/>
</dbReference>
<dbReference type="CDD" id="cd00590">
    <property type="entry name" value="RRM_SF"/>
    <property type="match status" value="1"/>
</dbReference>
<evidence type="ECO:0000313" key="6">
    <source>
        <dbReference type="EMBL" id="URE46247.1"/>
    </source>
</evidence>
<dbReference type="Gene3D" id="3.10.450.50">
    <property type="match status" value="1"/>
</dbReference>
<feature type="domain" description="NTF2" evidence="5">
    <location>
        <begin position="18"/>
        <end position="132"/>
    </location>
</feature>
<dbReference type="PROSITE" id="PS50102">
    <property type="entry name" value="RRM"/>
    <property type="match status" value="1"/>
</dbReference>
<dbReference type="InterPro" id="IPR039539">
    <property type="entry name" value="Ras_GTPase_bind_prot"/>
</dbReference>
<feature type="compositionally biased region" description="Acidic residues" evidence="3">
    <location>
        <begin position="176"/>
        <end position="186"/>
    </location>
</feature>
<dbReference type="SUPFAM" id="SSF54427">
    <property type="entry name" value="NTF2-like"/>
    <property type="match status" value="1"/>
</dbReference>
<dbReference type="GO" id="GO:0003729">
    <property type="term" value="F:mRNA binding"/>
    <property type="evidence" value="ECO:0007669"/>
    <property type="project" value="TreeGrafter"/>
</dbReference>
<evidence type="ECO:0000256" key="2">
    <source>
        <dbReference type="PROSITE-ProRule" id="PRU00176"/>
    </source>
</evidence>
<proteinExistence type="predicted"/>
<protein>
    <submittedName>
        <fullName evidence="6">Nuclear transport factor 2 (NTF2) domain</fullName>
    </submittedName>
</protein>
<organism evidence="6 7">
    <name type="scientific">Musa troglodytarum</name>
    <name type="common">fe'i banana</name>
    <dbReference type="NCBI Taxonomy" id="320322"/>
    <lineage>
        <taxon>Eukaryota</taxon>
        <taxon>Viridiplantae</taxon>
        <taxon>Streptophyta</taxon>
        <taxon>Embryophyta</taxon>
        <taxon>Tracheophyta</taxon>
        <taxon>Spermatophyta</taxon>
        <taxon>Magnoliopsida</taxon>
        <taxon>Liliopsida</taxon>
        <taxon>Zingiberales</taxon>
        <taxon>Musaceae</taxon>
        <taxon>Musa</taxon>
    </lineage>
</organism>
<name>A0A9E7IBU6_9LILI</name>
<evidence type="ECO:0000259" key="4">
    <source>
        <dbReference type="PROSITE" id="PS50102"/>
    </source>
</evidence>
<feature type="compositionally biased region" description="Low complexity" evidence="3">
    <location>
        <begin position="463"/>
        <end position="475"/>
    </location>
</feature>
<keyword evidence="7" id="KW-1185">Reference proteome</keyword>
<dbReference type="OrthoDB" id="339151at2759"/>
<dbReference type="Pfam" id="PF00076">
    <property type="entry name" value="RRM_1"/>
    <property type="match status" value="1"/>
</dbReference>
<dbReference type="PROSITE" id="PS50177">
    <property type="entry name" value="NTF2_DOMAIN"/>
    <property type="match status" value="1"/>
</dbReference>
<feature type="compositionally biased region" description="Polar residues" evidence="3">
    <location>
        <begin position="210"/>
        <end position="219"/>
    </location>
</feature>
<dbReference type="GO" id="GO:1990904">
    <property type="term" value="C:ribonucleoprotein complex"/>
    <property type="evidence" value="ECO:0007669"/>
    <property type="project" value="TreeGrafter"/>
</dbReference>
<dbReference type="InterPro" id="IPR002075">
    <property type="entry name" value="NTF2_dom"/>
</dbReference>
<accession>A0A9E7IBU6</accession>
<feature type="compositionally biased region" description="Gly residues" evidence="3">
    <location>
        <begin position="431"/>
        <end position="440"/>
    </location>
</feature>
<dbReference type="InterPro" id="IPR035979">
    <property type="entry name" value="RBD_domain_sf"/>
</dbReference>